<reference evidence="1 2" key="1">
    <citation type="submission" date="2021-08" db="EMBL/GenBank/DDBJ databases">
        <title>Rhizobium croatiense sp. nov. and Rhizobium redzepovicii sp. nov., two new species isolated from nodules of Phaseolus vulgaris in Croatia.</title>
        <authorList>
            <person name="Rajnovic I."/>
            <person name="Ramirez-Bahena M.H."/>
            <person name="Kajic S."/>
            <person name="Igual M.J."/>
            <person name="Peix A."/>
            <person name="Velazquez E."/>
            <person name="Sikora S."/>
        </authorList>
    </citation>
    <scope>NUCLEOTIDE SEQUENCE [LARGE SCALE GENOMIC DNA]</scope>
    <source>
        <strain evidence="1 2">13T</strain>
    </source>
</reference>
<organism evidence="1 2">
    <name type="scientific">Rhizobium croatiense</name>
    <dbReference type="NCBI Taxonomy" id="2867516"/>
    <lineage>
        <taxon>Bacteria</taxon>
        <taxon>Pseudomonadati</taxon>
        <taxon>Pseudomonadota</taxon>
        <taxon>Alphaproteobacteria</taxon>
        <taxon>Hyphomicrobiales</taxon>
        <taxon>Rhizobiaceae</taxon>
        <taxon>Rhizobium/Agrobacterium group</taxon>
        <taxon>Rhizobium</taxon>
    </lineage>
</organism>
<dbReference type="SUPFAM" id="SSF57783">
    <property type="entry name" value="Zinc beta-ribbon"/>
    <property type="match status" value="1"/>
</dbReference>
<sequence length="83" mass="9500">MTQLYYVGTCPRCGHQGRLYLQKDLTDQTLYAHCEECESGFRKPEDLKSPHGGFLTLLEDYETENPSMEEISRSVWAGLVVRA</sequence>
<gene>
    <name evidence="1" type="ORF">K6M89_24235</name>
</gene>
<evidence type="ECO:0000313" key="1">
    <source>
        <dbReference type="EMBL" id="MBY4632391.1"/>
    </source>
</evidence>
<dbReference type="EMBL" id="JAILYJ010000017">
    <property type="protein sequence ID" value="MBY4632391.1"/>
    <property type="molecule type" value="Genomic_DNA"/>
</dbReference>
<evidence type="ECO:0000313" key="2">
    <source>
        <dbReference type="Proteomes" id="UP000733858"/>
    </source>
</evidence>
<protein>
    <recommendedName>
        <fullName evidence="3">Response regulator</fullName>
    </recommendedName>
</protein>
<name>A0ABS7M5J4_9HYPH</name>
<accession>A0ABS7M5J4</accession>
<dbReference type="Proteomes" id="UP000733858">
    <property type="component" value="Unassembled WGS sequence"/>
</dbReference>
<evidence type="ECO:0008006" key="3">
    <source>
        <dbReference type="Google" id="ProtNLM"/>
    </source>
</evidence>
<keyword evidence="2" id="KW-1185">Reference proteome</keyword>
<proteinExistence type="predicted"/>
<comment type="caution">
    <text evidence="1">The sequence shown here is derived from an EMBL/GenBank/DDBJ whole genome shotgun (WGS) entry which is preliminary data.</text>
</comment>
<dbReference type="RefSeq" id="WP_222141271.1">
    <property type="nucleotide sequence ID" value="NZ_JAILYJ010000017.1"/>
</dbReference>